<dbReference type="EMBL" id="CP099837">
    <property type="protein sequence ID" value="USY19438.1"/>
    <property type="molecule type" value="Genomic_DNA"/>
</dbReference>
<evidence type="ECO:0000256" key="2">
    <source>
        <dbReference type="SAM" id="Phobius"/>
    </source>
</evidence>
<gene>
    <name evidence="3" type="ORF">NE857_30020</name>
</gene>
<accession>A0ABY5D8Q0</accession>
<proteinExistence type="predicted"/>
<dbReference type="Proteomes" id="UP001055940">
    <property type="component" value="Chromosome"/>
</dbReference>
<evidence type="ECO:0000313" key="3">
    <source>
        <dbReference type="EMBL" id="USY19438.1"/>
    </source>
</evidence>
<dbReference type="SUPFAM" id="SSF103473">
    <property type="entry name" value="MFS general substrate transporter"/>
    <property type="match status" value="1"/>
</dbReference>
<name>A0ABY5D8Q0_9ACTN</name>
<sequence length="139" mass="13487">METPPPGTPGNASAVAPARPSPLTLPVVLAGVVLVAMSISGTAVALPDIGADLDASGAPPHWVVVGCNLAFASTALFAAGLAASALSASSLALDVARVVSGAGGAGVMAAEERSWPPSTRAGSPPGTSRRTAPCVRLRP</sequence>
<evidence type="ECO:0000256" key="1">
    <source>
        <dbReference type="SAM" id="MobiDB-lite"/>
    </source>
</evidence>
<organism evidence="3 4">
    <name type="scientific">Nocardiopsis exhalans</name>
    <dbReference type="NCBI Taxonomy" id="163604"/>
    <lineage>
        <taxon>Bacteria</taxon>
        <taxon>Bacillati</taxon>
        <taxon>Actinomycetota</taxon>
        <taxon>Actinomycetes</taxon>
        <taxon>Streptosporangiales</taxon>
        <taxon>Nocardiopsidaceae</taxon>
        <taxon>Nocardiopsis</taxon>
    </lineage>
</organism>
<feature type="transmembrane region" description="Helical" evidence="2">
    <location>
        <begin position="61"/>
        <end position="83"/>
    </location>
</feature>
<keyword evidence="2" id="KW-0812">Transmembrane</keyword>
<evidence type="ECO:0000313" key="4">
    <source>
        <dbReference type="Proteomes" id="UP001055940"/>
    </source>
</evidence>
<keyword evidence="4" id="KW-1185">Reference proteome</keyword>
<keyword evidence="2" id="KW-0472">Membrane</keyword>
<feature type="region of interest" description="Disordered" evidence="1">
    <location>
        <begin position="109"/>
        <end position="139"/>
    </location>
</feature>
<evidence type="ECO:0008006" key="5">
    <source>
        <dbReference type="Google" id="ProtNLM"/>
    </source>
</evidence>
<keyword evidence="2" id="KW-1133">Transmembrane helix</keyword>
<dbReference type="InterPro" id="IPR036259">
    <property type="entry name" value="MFS_trans_sf"/>
</dbReference>
<protein>
    <recommendedName>
        <fullName evidence="5">MFS transporter</fullName>
    </recommendedName>
</protein>
<dbReference type="RefSeq" id="WP_254418663.1">
    <property type="nucleotide sequence ID" value="NZ_BAAAJB010000092.1"/>
</dbReference>
<feature type="transmembrane region" description="Helical" evidence="2">
    <location>
        <begin position="23"/>
        <end position="46"/>
    </location>
</feature>
<feature type="compositionally biased region" description="Polar residues" evidence="1">
    <location>
        <begin position="116"/>
        <end position="130"/>
    </location>
</feature>
<reference evidence="3" key="1">
    <citation type="submission" date="2022-06" db="EMBL/GenBank/DDBJ databases">
        <authorList>
            <person name="Ping M."/>
        </authorList>
    </citation>
    <scope>NUCLEOTIDE SEQUENCE</scope>
    <source>
        <strain evidence="3">JCM11759T</strain>
    </source>
</reference>